<dbReference type="InterPro" id="IPR025687">
    <property type="entry name" value="Znf-C4pol"/>
</dbReference>
<evidence type="ECO:0000256" key="4">
    <source>
        <dbReference type="ARBA" id="ARBA00022695"/>
    </source>
</evidence>
<dbReference type="FunFam" id="3.30.420.10:FF:000024">
    <property type="entry name" value="DNA polymerase zeta catalytic subunit"/>
    <property type="match status" value="1"/>
</dbReference>
<dbReference type="FunFam" id="1.10.287.690:FF:000002">
    <property type="entry name" value="DNA polymerase zeta"/>
    <property type="match status" value="1"/>
</dbReference>
<feature type="region of interest" description="Disordered" evidence="14">
    <location>
        <begin position="1"/>
        <end position="64"/>
    </location>
</feature>
<evidence type="ECO:0000256" key="6">
    <source>
        <dbReference type="ARBA" id="ARBA00022763"/>
    </source>
</evidence>
<keyword evidence="13" id="KW-0238">DNA-binding</keyword>
<dbReference type="InterPro" id="IPR017964">
    <property type="entry name" value="DNA-dir_DNA_pol_B_CS"/>
</dbReference>
<reference evidence="18 19" key="1">
    <citation type="journal article" date="2017" name="PLoS Biol.">
        <title>The sea cucumber genome provides insights into morphological evolution and visceral regeneration.</title>
        <authorList>
            <person name="Zhang X."/>
            <person name="Sun L."/>
            <person name="Yuan J."/>
            <person name="Sun Y."/>
            <person name="Gao Y."/>
            <person name="Zhang L."/>
            <person name="Li S."/>
            <person name="Dai H."/>
            <person name="Hamel J.F."/>
            <person name="Liu C."/>
            <person name="Yu Y."/>
            <person name="Liu S."/>
            <person name="Lin W."/>
            <person name="Guo K."/>
            <person name="Jin S."/>
            <person name="Xu P."/>
            <person name="Storey K.B."/>
            <person name="Huan P."/>
            <person name="Zhang T."/>
            <person name="Zhou Y."/>
            <person name="Zhang J."/>
            <person name="Lin C."/>
            <person name="Li X."/>
            <person name="Xing L."/>
            <person name="Huo D."/>
            <person name="Sun M."/>
            <person name="Wang L."/>
            <person name="Mercier A."/>
            <person name="Li F."/>
            <person name="Yang H."/>
            <person name="Xiang J."/>
        </authorList>
    </citation>
    <scope>NUCLEOTIDE SEQUENCE [LARGE SCALE GENOMIC DNA]</scope>
    <source>
        <strain evidence="18">Shaxun</strain>
        <tissue evidence="18">Muscle</tissue>
    </source>
</reference>
<keyword evidence="8 13" id="KW-0239">DNA-directed DNA polymerase</keyword>
<evidence type="ECO:0000256" key="11">
    <source>
        <dbReference type="ARBA" id="ARBA00023204"/>
    </source>
</evidence>
<keyword evidence="6" id="KW-0227">DNA damage</keyword>
<feature type="compositionally biased region" description="Polar residues" evidence="14">
    <location>
        <begin position="237"/>
        <end position="255"/>
    </location>
</feature>
<dbReference type="GO" id="GO:0000166">
    <property type="term" value="F:nucleotide binding"/>
    <property type="evidence" value="ECO:0007669"/>
    <property type="project" value="InterPro"/>
</dbReference>
<dbReference type="InterPro" id="IPR043502">
    <property type="entry name" value="DNA/RNA_pol_sf"/>
</dbReference>
<dbReference type="Gene3D" id="1.10.287.690">
    <property type="entry name" value="Helix hairpin bin"/>
    <property type="match status" value="1"/>
</dbReference>
<evidence type="ECO:0000259" key="15">
    <source>
        <dbReference type="Pfam" id="PF00136"/>
    </source>
</evidence>
<feature type="compositionally biased region" description="Polar residues" evidence="14">
    <location>
        <begin position="611"/>
        <end position="627"/>
    </location>
</feature>
<dbReference type="OrthoDB" id="2414538at2759"/>
<dbReference type="InterPro" id="IPR036397">
    <property type="entry name" value="RNaseH_sf"/>
</dbReference>
<dbReference type="GO" id="GO:0005634">
    <property type="term" value="C:nucleus"/>
    <property type="evidence" value="ECO:0007669"/>
    <property type="project" value="UniProtKB-SubCell"/>
</dbReference>
<comment type="catalytic activity">
    <reaction evidence="12 13">
        <text>DNA(n) + a 2'-deoxyribonucleoside 5'-triphosphate = DNA(n+1) + diphosphate</text>
        <dbReference type="Rhea" id="RHEA:22508"/>
        <dbReference type="Rhea" id="RHEA-COMP:17339"/>
        <dbReference type="Rhea" id="RHEA-COMP:17340"/>
        <dbReference type="ChEBI" id="CHEBI:33019"/>
        <dbReference type="ChEBI" id="CHEBI:61560"/>
        <dbReference type="ChEBI" id="CHEBI:173112"/>
        <dbReference type="EC" id="2.7.7.7"/>
    </reaction>
</comment>
<keyword evidence="9 13" id="KW-0408">Iron</keyword>
<dbReference type="GO" id="GO:0003887">
    <property type="term" value="F:DNA-directed DNA polymerase activity"/>
    <property type="evidence" value="ECO:0007669"/>
    <property type="project" value="UniProtKB-KW"/>
</dbReference>
<dbReference type="InterPro" id="IPR023211">
    <property type="entry name" value="DNA_pol_palm_dom_sf"/>
</dbReference>
<dbReference type="EC" id="2.7.7.7" evidence="13"/>
<evidence type="ECO:0000256" key="1">
    <source>
        <dbReference type="ARBA" id="ARBA00001966"/>
    </source>
</evidence>
<keyword evidence="10 13" id="KW-0411">Iron-sulfur</keyword>
<name>A0A2G8K8E2_STIJA</name>
<dbReference type="CDD" id="cd05534">
    <property type="entry name" value="POLBc_zeta"/>
    <property type="match status" value="1"/>
</dbReference>
<feature type="compositionally biased region" description="Polar residues" evidence="14">
    <location>
        <begin position="509"/>
        <end position="527"/>
    </location>
</feature>
<keyword evidence="4 13" id="KW-0548">Nucleotidyltransferase</keyword>
<comment type="cofactor">
    <cofactor evidence="1 13">
        <name>[4Fe-4S] cluster</name>
        <dbReference type="ChEBI" id="CHEBI:49883"/>
    </cofactor>
</comment>
<dbReference type="SUPFAM" id="SSF53098">
    <property type="entry name" value="Ribonuclease H-like"/>
    <property type="match status" value="1"/>
</dbReference>
<feature type="compositionally biased region" description="Polar residues" evidence="14">
    <location>
        <begin position="8"/>
        <end position="43"/>
    </location>
</feature>
<dbReference type="Pfam" id="PF00136">
    <property type="entry name" value="DNA_pol_B"/>
    <property type="match status" value="1"/>
</dbReference>
<dbReference type="PANTHER" id="PTHR45812:SF1">
    <property type="entry name" value="DNA POLYMERASE ZETA CATALYTIC SUBUNIT"/>
    <property type="match status" value="1"/>
</dbReference>
<dbReference type="Gene3D" id="3.90.1600.10">
    <property type="entry name" value="Palm domain of DNA polymerase"/>
    <property type="match status" value="1"/>
</dbReference>
<feature type="compositionally biased region" description="Pro residues" evidence="14">
    <location>
        <begin position="596"/>
        <end position="608"/>
    </location>
</feature>
<dbReference type="Gene3D" id="1.10.132.60">
    <property type="entry name" value="DNA polymerase family B, C-terminal domain"/>
    <property type="match status" value="1"/>
</dbReference>
<dbReference type="Proteomes" id="UP000230750">
    <property type="component" value="Unassembled WGS sequence"/>
</dbReference>
<dbReference type="SMR" id="A0A2G8K8E2"/>
<dbReference type="GO" id="GO:0006260">
    <property type="term" value="P:DNA replication"/>
    <property type="evidence" value="ECO:0007669"/>
    <property type="project" value="UniProtKB-KW"/>
</dbReference>
<feature type="domain" description="DNA-directed DNA polymerase family B exonuclease" evidence="16">
    <location>
        <begin position="714"/>
        <end position="911"/>
    </location>
</feature>
<dbReference type="GO" id="GO:0051539">
    <property type="term" value="F:4 iron, 4 sulfur cluster binding"/>
    <property type="evidence" value="ECO:0007669"/>
    <property type="project" value="UniProtKB-KW"/>
</dbReference>
<dbReference type="PROSITE" id="PS00116">
    <property type="entry name" value="DNA_POLYMERASE_B"/>
    <property type="match status" value="1"/>
</dbReference>
<comment type="similarity">
    <text evidence="2 13">Belongs to the DNA polymerase type-B family.</text>
</comment>
<evidence type="ECO:0000256" key="7">
    <source>
        <dbReference type="ARBA" id="ARBA00022833"/>
    </source>
</evidence>
<dbReference type="GO" id="GO:0008270">
    <property type="term" value="F:zinc ion binding"/>
    <property type="evidence" value="ECO:0007669"/>
    <property type="project" value="UniProtKB-KW"/>
</dbReference>
<feature type="domain" description="C4-type zinc-finger of DNA polymerase delta" evidence="17">
    <location>
        <begin position="1472"/>
        <end position="1536"/>
    </location>
</feature>
<dbReference type="Pfam" id="PF03104">
    <property type="entry name" value="DNA_pol_B_exo1"/>
    <property type="match status" value="1"/>
</dbReference>
<dbReference type="GO" id="GO:0003677">
    <property type="term" value="F:DNA binding"/>
    <property type="evidence" value="ECO:0007669"/>
    <property type="project" value="UniProtKB-KW"/>
</dbReference>
<dbReference type="GO" id="GO:0042276">
    <property type="term" value="P:error-prone translesion synthesis"/>
    <property type="evidence" value="ECO:0007669"/>
    <property type="project" value="TreeGrafter"/>
</dbReference>
<protein>
    <recommendedName>
        <fullName evidence="13">DNA polymerase</fullName>
        <ecNumber evidence="13">2.7.7.7</ecNumber>
    </recommendedName>
</protein>
<keyword evidence="19" id="KW-1185">Reference proteome</keyword>
<dbReference type="PANTHER" id="PTHR45812">
    <property type="entry name" value="DNA POLYMERASE ZETA CATALYTIC SUBUNIT"/>
    <property type="match status" value="1"/>
</dbReference>
<feature type="compositionally biased region" description="Basic and acidic residues" evidence="14">
    <location>
        <begin position="1574"/>
        <end position="1587"/>
    </location>
</feature>
<keyword evidence="11" id="KW-0234">DNA repair</keyword>
<feature type="domain" description="DNA-directed DNA polymerase family B multifunctional" evidence="15">
    <location>
        <begin position="978"/>
        <end position="1427"/>
    </location>
</feature>
<dbReference type="InterPro" id="IPR030559">
    <property type="entry name" value="PolZ_Rev3"/>
</dbReference>
<dbReference type="GO" id="GO:0000724">
    <property type="term" value="P:double-strand break repair via homologous recombination"/>
    <property type="evidence" value="ECO:0007669"/>
    <property type="project" value="TreeGrafter"/>
</dbReference>
<dbReference type="Pfam" id="PF14260">
    <property type="entry name" value="zf-C4pol"/>
    <property type="match status" value="1"/>
</dbReference>
<feature type="region of interest" description="Disordered" evidence="14">
    <location>
        <begin position="502"/>
        <end position="630"/>
    </location>
</feature>
<keyword evidence="5 13" id="KW-0479">Metal-binding</keyword>
<dbReference type="SMART" id="SM00486">
    <property type="entry name" value="POLBc"/>
    <property type="match status" value="1"/>
</dbReference>
<dbReference type="InterPro" id="IPR006134">
    <property type="entry name" value="DNA-dir_DNA_pol_B_multi_dom"/>
</dbReference>
<evidence type="ECO:0000256" key="3">
    <source>
        <dbReference type="ARBA" id="ARBA00022679"/>
    </source>
</evidence>
<evidence type="ECO:0000256" key="10">
    <source>
        <dbReference type="ARBA" id="ARBA00023014"/>
    </source>
</evidence>
<dbReference type="FunFam" id="1.10.132.60:FF:000005">
    <property type="entry name" value="Putative DNA polymerase zeta catalytic subunit"/>
    <property type="match status" value="1"/>
</dbReference>
<evidence type="ECO:0000256" key="12">
    <source>
        <dbReference type="ARBA" id="ARBA00049244"/>
    </source>
</evidence>
<dbReference type="PRINTS" id="PR00106">
    <property type="entry name" value="DNAPOLB"/>
</dbReference>
<evidence type="ECO:0000256" key="13">
    <source>
        <dbReference type="RuleBase" id="RU000442"/>
    </source>
</evidence>
<evidence type="ECO:0000259" key="17">
    <source>
        <dbReference type="Pfam" id="PF14260"/>
    </source>
</evidence>
<accession>A0A2G8K8E2</accession>
<dbReference type="STRING" id="307972.A0A2G8K8E2"/>
<feature type="region of interest" description="Disordered" evidence="14">
    <location>
        <begin position="1565"/>
        <end position="1587"/>
    </location>
</feature>
<dbReference type="InterPro" id="IPR006172">
    <property type="entry name" value="DNA-dir_DNA_pol_B"/>
</dbReference>
<feature type="region of interest" description="Disordered" evidence="14">
    <location>
        <begin position="85"/>
        <end position="139"/>
    </location>
</feature>
<dbReference type="SUPFAM" id="SSF56672">
    <property type="entry name" value="DNA/RNA polymerases"/>
    <property type="match status" value="1"/>
</dbReference>
<feature type="compositionally biased region" description="Basic and acidic residues" evidence="14">
    <location>
        <begin position="87"/>
        <end position="98"/>
    </location>
</feature>
<evidence type="ECO:0000256" key="5">
    <source>
        <dbReference type="ARBA" id="ARBA00022723"/>
    </source>
</evidence>
<keyword evidence="13" id="KW-0235">DNA replication</keyword>
<keyword evidence="3 13" id="KW-0808">Transferase</keyword>
<comment type="subcellular location">
    <subcellularLocation>
        <location evidence="13">Nucleus</location>
    </subcellularLocation>
</comment>
<evidence type="ECO:0000313" key="19">
    <source>
        <dbReference type="Proteomes" id="UP000230750"/>
    </source>
</evidence>
<evidence type="ECO:0000256" key="9">
    <source>
        <dbReference type="ARBA" id="ARBA00023004"/>
    </source>
</evidence>
<evidence type="ECO:0000259" key="16">
    <source>
        <dbReference type="Pfam" id="PF03104"/>
    </source>
</evidence>
<dbReference type="InterPro" id="IPR006133">
    <property type="entry name" value="DNA-dir_DNA_pol_B_exonuc"/>
</dbReference>
<keyword evidence="7 13" id="KW-0862">Zinc</keyword>
<comment type="caution">
    <text evidence="18">The sequence shown here is derived from an EMBL/GenBank/DDBJ whole genome shotgun (WGS) entry which is preliminary data.</text>
</comment>
<dbReference type="EMBL" id="MRZV01000786">
    <property type="protein sequence ID" value="PIK44264.1"/>
    <property type="molecule type" value="Genomic_DNA"/>
</dbReference>
<dbReference type="InterPro" id="IPR042087">
    <property type="entry name" value="DNA_pol_B_thumb"/>
</dbReference>
<gene>
    <name evidence="18" type="ORF">BSL78_18854</name>
</gene>
<keyword evidence="13" id="KW-0863">Zinc-finger</keyword>
<evidence type="ECO:0000313" key="18">
    <source>
        <dbReference type="EMBL" id="PIK44264.1"/>
    </source>
</evidence>
<keyword evidence="13" id="KW-0004">4Fe-4S</keyword>
<evidence type="ECO:0000256" key="8">
    <source>
        <dbReference type="ARBA" id="ARBA00022932"/>
    </source>
</evidence>
<dbReference type="CDD" id="cd05778">
    <property type="entry name" value="DNA_polB_zeta_exo"/>
    <property type="match status" value="1"/>
</dbReference>
<evidence type="ECO:0000256" key="14">
    <source>
        <dbReference type="SAM" id="MobiDB-lite"/>
    </source>
</evidence>
<keyword evidence="13" id="KW-0539">Nucleus</keyword>
<feature type="compositionally biased region" description="Polar residues" evidence="14">
    <location>
        <begin position="264"/>
        <end position="284"/>
    </location>
</feature>
<evidence type="ECO:0000256" key="2">
    <source>
        <dbReference type="ARBA" id="ARBA00005755"/>
    </source>
</evidence>
<feature type="region of interest" description="Disordered" evidence="14">
    <location>
        <begin position="165"/>
        <end position="213"/>
    </location>
</feature>
<dbReference type="GO" id="GO:0016035">
    <property type="term" value="C:zeta DNA polymerase complex"/>
    <property type="evidence" value="ECO:0007669"/>
    <property type="project" value="InterPro"/>
</dbReference>
<proteinExistence type="inferred from homology"/>
<sequence length="1587" mass="177665">MTFRKVRASSSQPTRNGISSSALPSEGTNSEQDHSQIASQRGFFSQPDPKEKPSGSSNSKLRLLLTRPARLEGFTTMREYHKKQQLKHFELPTGHPEDVVETVPTGPDVAREDEPKNEYVKDDSHASSNVSKRAGKRRSFLKIGTLEKKDWRVGLDNKQRLEELQKLRLGQPPQPDDYVGKPSTPDSSLMHGKKGKTIRKSTSTSVPRRKRLNTMENEVIEALMDLSAKGGTGLLSHGNSQAEMASTSRSLSRSPQGMLRNIDKSTTSNIPDAKTTEQQVTMETDQGVRKAKRAKIACHPDVNSEKEYMGKDDSVTRRMQDSNQPVAMVTKTDVRKAKKAKLALPDLSKDEEVIIIEEASPEPVSGKDKDGNVSDSVNIKTQDSNVGQGVFVPVRQPPTRREVRDSLTDYGLTDCCHRVPYWQKGADVPSFVRETANMQVQLNQNLPDGLKEALPPSSSLGLNHWRMLTFLKDQTELTQGERFSEEEGNVMMKTLIESAASKRDVVVTPTRSPPSSAEVTKWLQSSLKRPRPPPASKEPASEKNSNEDEVSPPDSEISPMSCDKSGDLLRSPTATVAGEDPPSPFLQDLIDDIEPSTPPPMSDTPPSPLSCQTPQTLPCHSTPMTTGRTKKLNQPIVTPILVTSSKKNASKLKRRVSLVDPVKETRPRVVTPAQASMATPLLKKGSFVSQLEGPSLKNTGGFKYSQSNLQDAKALHENQNLTLMSLELHVHTRGKLRPDPEFDPVRAIFFCVASENYGEGVGEGARSEHLGLITVDNPNKNQLQTQTSSRPALSTYGLPDIEVINVTDEARMIEELLKLVKKHDPDILVGFEIQQLSWGYLFDRATALEIKLCAKISRLPDNERESHFSSEKDAYGANHTSEVNIAGRIVLNIWRLLRHEIALNVYTFENVAYHVLHQRVPLFSLQDLSAWYDHQTHLLRWRVVEHYMYRVTGNLKILKKLDLIGRTSELARVFGIEFFSVLSRGSQYRVESMMLRQAKSQNFVAISPSVQQRAVMKAPECVALILEPESRLYEDPVIVLDFQSLYPSMMIGYNYCFSTCLGRVEHIAKGGEFVLGCTTHYIPPVQIKKLLDSGGLHVSPNGVVFVRKHVRHGILPRMLDQILKTRIMVKKGIKDHKDDKVLQRMLDNRQLGLKLIANVTYGYTSASFSGRMPCIEVGDSIVMKARETLERSIHLVENTPKWGAKVVYGDTDSMFVMVKGATKERAFQVGKEIVAAVSKVNPKPVKLKLEKVYKPCVLQAKKRYVGFKYESPDQVEPELEAKGIETIRRDTCPAVAKILEKALKIVFTTQNISQVKQYVQKQFQKIVDGRINLQELVFAKEYRGRQYYKPGACVPALELTKRSLSVDRRAEPRVGERVPYLIVNGVPGLPLIQLVRRPEEMVSDPSLIINSTYYITRQIIPALNRVFGIMGVETLQWFQELPRTVRVSMAPTNLRSNARKGTISQYFCSLNCAICDQLTKTGLCDDCRRQPQLASAVLNRRIQDHQRAWIHLTKICRSCSGFAEHEPSCISTDCPIRHQVAKTLRKMNSIPHLVQLIRDVPADGGQSVAGGNMEKSEPTGKWRLKDL</sequence>
<feature type="compositionally biased region" description="Basic and acidic residues" evidence="14">
    <location>
        <begin position="109"/>
        <end position="125"/>
    </location>
</feature>
<dbReference type="InterPro" id="IPR012337">
    <property type="entry name" value="RNaseH-like_sf"/>
</dbReference>
<dbReference type="Gene3D" id="3.30.420.10">
    <property type="entry name" value="Ribonuclease H-like superfamily/Ribonuclease H"/>
    <property type="match status" value="1"/>
</dbReference>
<feature type="region of interest" description="Disordered" evidence="14">
    <location>
        <begin position="233"/>
        <end position="294"/>
    </location>
</feature>
<organism evidence="18 19">
    <name type="scientific">Stichopus japonicus</name>
    <name type="common">Sea cucumber</name>
    <dbReference type="NCBI Taxonomy" id="307972"/>
    <lineage>
        <taxon>Eukaryota</taxon>
        <taxon>Metazoa</taxon>
        <taxon>Echinodermata</taxon>
        <taxon>Eleutherozoa</taxon>
        <taxon>Echinozoa</taxon>
        <taxon>Holothuroidea</taxon>
        <taxon>Aspidochirotacea</taxon>
        <taxon>Aspidochirotida</taxon>
        <taxon>Stichopodidae</taxon>
        <taxon>Apostichopus</taxon>
    </lineage>
</organism>